<sequence>MLYCKVVFPSVVPFNYSALPILRIWSLSIAGNSAGVERLVFPEGAMLVKQSHCMNLEACIRFLYHAYDVKFETFLIRTTDASAMMKDVSFELVFLDRKNVCVN</sequence>
<organism evidence="1">
    <name type="scientific">Micrurus lemniscatus lemniscatus</name>
    <dbReference type="NCBI Taxonomy" id="129467"/>
    <lineage>
        <taxon>Eukaryota</taxon>
        <taxon>Metazoa</taxon>
        <taxon>Chordata</taxon>
        <taxon>Craniata</taxon>
        <taxon>Vertebrata</taxon>
        <taxon>Euteleostomi</taxon>
        <taxon>Lepidosauria</taxon>
        <taxon>Squamata</taxon>
        <taxon>Bifurcata</taxon>
        <taxon>Unidentata</taxon>
        <taxon>Episquamata</taxon>
        <taxon>Toxicofera</taxon>
        <taxon>Serpentes</taxon>
        <taxon>Colubroidea</taxon>
        <taxon>Elapidae</taxon>
        <taxon>Elapinae</taxon>
        <taxon>Micrurus</taxon>
    </lineage>
</organism>
<proteinExistence type="predicted"/>
<dbReference type="AlphaFoldDB" id="A0A2D4HMT0"/>
<dbReference type="EMBL" id="IACK01033771">
    <property type="protein sequence ID" value="LAA73295.1"/>
    <property type="molecule type" value="Transcribed_RNA"/>
</dbReference>
<reference evidence="1" key="2">
    <citation type="submission" date="2017-11" db="EMBL/GenBank/DDBJ databases">
        <title>Coralsnake Venomics: Analyses of Venom Gland Transcriptomes and Proteomes of Six Brazilian Taxa.</title>
        <authorList>
            <person name="Aird S.D."/>
            <person name="Jorge da Silva N."/>
            <person name="Qiu L."/>
            <person name="Villar-Briones A."/>
            <person name="Aparecida-Saddi V."/>
            <person name="Campos-Telles M.P."/>
            <person name="Grau M."/>
            <person name="Mikheyev A.S."/>
        </authorList>
    </citation>
    <scope>NUCLEOTIDE SEQUENCE</scope>
    <source>
        <tissue evidence="1">Venom_gland</tissue>
    </source>
</reference>
<evidence type="ECO:0000313" key="1">
    <source>
        <dbReference type="EMBL" id="LAA73295.1"/>
    </source>
</evidence>
<name>A0A2D4HMT0_MICLE</name>
<accession>A0A2D4HMT0</accession>
<protein>
    <submittedName>
        <fullName evidence="1">Uncharacterized protein</fullName>
    </submittedName>
</protein>
<reference evidence="1" key="1">
    <citation type="submission" date="2017-07" db="EMBL/GenBank/DDBJ databases">
        <authorList>
            <person name="Mikheyev A."/>
            <person name="Grau M."/>
        </authorList>
    </citation>
    <scope>NUCLEOTIDE SEQUENCE</scope>
    <source>
        <tissue evidence="1">Venom_gland</tissue>
    </source>
</reference>